<organism evidence="2 3">
    <name type="scientific">Luteimonas aestuarii</name>
    <dbReference type="NCBI Taxonomy" id="453837"/>
    <lineage>
        <taxon>Bacteria</taxon>
        <taxon>Pseudomonadati</taxon>
        <taxon>Pseudomonadota</taxon>
        <taxon>Gammaproteobacteria</taxon>
        <taxon>Lysobacterales</taxon>
        <taxon>Lysobacteraceae</taxon>
        <taxon>Luteimonas</taxon>
    </lineage>
</organism>
<dbReference type="Pfam" id="PF16233">
    <property type="entry name" value="DUF4893"/>
    <property type="match status" value="1"/>
</dbReference>
<reference evidence="2 3" key="1">
    <citation type="submission" date="2019-03" db="EMBL/GenBank/DDBJ databases">
        <title>Luteimonas zhaokaii sp.nov., isolated from the rectal contents of Plateau pika in Yushu, Qinghai Province, China.</title>
        <authorList>
            <person name="Zhang G."/>
        </authorList>
    </citation>
    <scope>NUCLEOTIDE SEQUENCE [LARGE SCALE GENOMIC DNA]</scope>
    <source>
        <strain evidence="2 3">B9</strain>
    </source>
</reference>
<dbReference type="InterPro" id="IPR032609">
    <property type="entry name" value="DUF4893"/>
</dbReference>
<evidence type="ECO:0000313" key="3">
    <source>
        <dbReference type="Proteomes" id="UP000294796"/>
    </source>
</evidence>
<keyword evidence="3" id="KW-1185">Reference proteome</keyword>
<feature type="region of interest" description="Disordered" evidence="1">
    <location>
        <begin position="1"/>
        <end position="32"/>
    </location>
</feature>
<dbReference type="Proteomes" id="UP000294796">
    <property type="component" value="Unassembled WGS sequence"/>
</dbReference>
<dbReference type="OrthoDB" id="9153930at2"/>
<accession>A0A4R5U1R9</accession>
<evidence type="ECO:0000256" key="1">
    <source>
        <dbReference type="SAM" id="MobiDB-lite"/>
    </source>
</evidence>
<evidence type="ECO:0000313" key="2">
    <source>
        <dbReference type="EMBL" id="TDK27556.1"/>
    </source>
</evidence>
<dbReference type="AlphaFoldDB" id="A0A4R5U1R9"/>
<gene>
    <name evidence="2" type="ORF">E2F46_04040</name>
</gene>
<comment type="caution">
    <text evidence="2">The sequence shown here is derived from an EMBL/GenBank/DDBJ whole genome shotgun (WGS) entry which is preliminary data.</text>
</comment>
<feature type="compositionally biased region" description="Low complexity" evidence="1">
    <location>
        <begin position="12"/>
        <end position="32"/>
    </location>
</feature>
<dbReference type="EMBL" id="SMTF01000002">
    <property type="protein sequence ID" value="TDK27556.1"/>
    <property type="molecule type" value="Genomic_DNA"/>
</dbReference>
<proteinExistence type="predicted"/>
<sequence>MPGDDDAALDSAPVSTAADAEAAAQPRPALPASRCDWQRQALPEHRAQVDVATATLLGRFDQGSTDAQRLAALLERTAREIGDINGAWQVRSLQLHMGEVYVYPYFEARIDTDPCGHRFAKTTGSQRRSGVLYPIEGTPDRLAFLGAATVNEAPPRAYDPGRPVETQFPGDANSAGWLQRIGPDELLMVFDAGPGRFEAYHLRR</sequence>
<protein>
    <submittedName>
        <fullName evidence="2">DUF4893 domain-containing protein</fullName>
    </submittedName>
</protein>
<name>A0A4R5U1R9_9GAMM</name>